<dbReference type="EMBL" id="CP000830">
    <property type="protein sequence ID" value="ABV94595.1"/>
    <property type="molecule type" value="Genomic_DNA"/>
</dbReference>
<dbReference type="OrthoDB" id="9802649at2"/>
<accession>A8LJJ2</accession>
<dbReference type="InterPro" id="IPR029044">
    <property type="entry name" value="Nucleotide-diphossugar_trans"/>
</dbReference>
<dbReference type="SUPFAM" id="SSF53448">
    <property type="entry name" value="Nucleotide-diphospho-sugar transferases"/>
    <property type="match status" value="1"/>
</dbReference>
<keyword evidence="2" id="KW-1185">Reference proteome</keyword>
<dbReference type="AlphaFoldDB" id="A8LJJ2"/>
<protein>
    <recommendedName>
        <fullName evidence="3">Glycosyltransferase 2-like domain-containing protein</fullName>
    </recommendedName>
</protein>
<dbReference type="KEGG" id="dsh:Dshi_2862"/>
<proteinExistence type="predicted"/>
<dbReference type="HOGENOM" id="CLU_1207779_0_0_5"/>
<evidence type="ECO:0008006" key="3">
    <source>
        <dbReference type="Google" id="ProtNLM"/>
    </source>
</evidence>
<evidence type="ECO:0000313" key="1">
    <source>
        <dbReference type="EMBL" id="ABV94595.1"/>
    </source>
</evidence>
<dbReference type="Proteomes" id="UP000006833">
    <property type="component" value="Chromosome"/>
</dbReference>
<evidence type="ECO:0000313" key="2">
    <source>
        <dbReference type="Proteomes" id="UP000006833"/>
    </source>
</evidence>
<dbReference type="STRING" id="398580.Dshi_2862"/>
<organism evidence="1 2">
    <name type="scientific">Dinoroseobacter shibae (strain DSM 16493 / NCIMB 14021 / DFL 12)</name>
    <dbReference type="NCBI Taxonomy" id="398580"/>
    <lineage>
        <taxon>Bacteria</taxon>
        <taxon>Pseudomonadati</taxon>
        <taxon>Pseudomonadota</taxon>
        <taxon>Alphaproteobacteria</taxon>
        <taxon>Rhodobacterales</taxon>
        <taxon>Roseobacteraceae</taxon>
        <taxon>Dinoroseobacter</taxon>
    </lineage>
</organism>
<name>A8LJJ2_DINSH</name>
<gene>
    <name evidence="1" type="ordered locus">Dshi_2862</name>
</gene>
<sequence length="259" mass="29836">MIVANLATYPPRAHALGRVVASIAPQVDRLNVVLNEYDTVPVNLLDYDNVVPILIDRDLKDTGKFWPSVEDAEWVVLIDDDLHYPDDYVATTLARATACETPRAVYGYHGVYYRKPGLKRLKFWKYPPLAPDTVMRYRRVHTFWNVVERPLRVDQLGTGTVVLKSEHMPPFDFMETSQKFVDVRFALWAFQQDLACICLPRPREWLGVEEFEDTIYQFTQSNPGHVADEIWQYAYKTPDVGTPLRRSADLPPSRKHGSP</sequence>
<reference evidence="2" key="1">
    <citation type="journal article" date="2010" name="ISME J.">
        <title>The complete genome sequence of the algal symbiont Dinoroseobacter shibae: a hitchhiker's guide to life in the sea.</title>
        <authorList>
            <person name="Wagner-Dobler I."/>
            <person name="Ballhausen B."/>
            <person name="Berger M."/>
            <person name="Brinkhoff T."/>
            <person name="Buchholz I."/>
            <person name="Bunk B."/>
            <person name="Cypionka H."/>
            <person name="Daniel R."/>
            <person name="Drepper T."/>
            <person name="Gerdts G."/>
            <person name="Hahnke S."/>
            <person name="Han C."/>
            <person name="Jahn D."/>
            <person name="Kalhoefer D."/>
            <person name="Kiss H."/>
            <person name="Klenk H.P."/>
            <person name="Kyrpides N."/>
            <person name="Liebl W."/>
            <person name="Liesegang H."/>
            <person name="Meincke L."/>
            <person name="Pati A."/>
            <person name="Petersen J."/>
            <person name="Piekarski T."/>
            <person name="Pommerenke C."/>
            <person name="Pradella S."/>
            <person name="Pukall R."/>
            <person name="Rabus R."/>
            <person name="Stackebrandt E."/>
            <person name="Thole S."/>
            <person name="Thompson L."/>
            <person name="Tielen P."/>
            <person name="Tomasch J."/>
            <person name="von Jan M."/>
            <person name="Wanphrut N."/>
            <person name="Wichels A."/>
            <person name="Zech H."/>
            <person name="Simon M."/>
        </authorList>
    </citation>
    <scope>NUCLEOTIDE SEQUENCE [LARGE SCALE GENOMIC DNA]</scope>
    <source>
        <strain evidence="2">DSM 16493 / NCIMB 14021 / DFL 12</strain>
    </source>
</reference>
<dbReference type="eggNOG" id="COG1215">
    <property type="taxonomic scope" value="Bacteria"/>
</dbReference>
<dbReference type="RefSeq" id="WP_012179523.1">
    <property type="nucleotide sequence ID" value="NC_009952.1"/>
</dbReference>
<dbReference type="CAZy" id="GT45">
    <property type="family name" value="Glycosyltransferase Family 45"/>
</dbReference>